<dbReference type="KEGG" id="ddh:Desde_3543"/>
<name>I4ACY9_DESDJ</name>
<dbReference type="RefSeq" id="WP_014795298.1">
    <property type="nucleotide sequence ID" value="NC_018017.1"/>
</dbReference>
<dbReference type="Proteomes" id="UP000006053">
    <property type="component" value="Chromosome"/>
</dbReference>
<organism evidence="1 2">
    <name type="scientific">Desulfitobacterium dehalogenans (strain ATCC 51507 / DSM 9161 / JW/IU-DC1)</name>
    <dbReference type="NCBI Taxonomy" id="756499"/>
    <lineage>
        <taxon>Bacteria</taxon>
        <taxon>Bacillati</taxon>
        <taxon>Bacillota</taxon>
        <taxon>Clostridia</taxon>
        <taxon>Eubacteriales</taxon>
        <taxon>Desulfitobacteriaceae</taxon>
        <taxon>Desulfitobacterium</taxon>
    </lineage>
</organism>
<sequence length="40" mass="4484">MLAAWRKYLISMNRETNHIAIWGTGAKGVTFANMLIMSEG</sequence>
<protein>
    <submittedName>
        <fullName evidence="1">Uncharacterized protein</fullName>
    </submittedName>
</protein>
<evidence type="ECO:0000313" key="2">
    <source>
        <dbReference type="Proteomes" id="UP000006053"/>
    </source>
</evidence>
<dbReference type="STRING" id="756499.Desde_3543"/>
<reference evidence="2" key="1">
    <citation type="submission" date="2012-06" db="EMBL/GenBank/DDBJ databases">
        <title>Complete sequence of Desulfitobacterium dehalogenans ATCC 51507.</title>
        <authorList>
            <person name="Lucas S."/>
            <person name="Han J."/>
            <person name="Lapidus A."/>
            <person name="Cheng J.-F."/>
            <person name="Goodwin L."/>
            <person name="Pitluck S."/>
            <person name="Peters L."/>
            <person name="Ovchinnikova G."/>
            <person name="Teshima H."/>
            <person name="Detter J.C."/>
            <person name="Han C."/>
            <person name="Tapia R."/>
            <person name="Land M."/>
            <person name="Hauser L."/>
            <person name="Kyrpides N."/>
            <person name="Ivanova N."/>
            <person name="Pagani I."/>
            <person name="Kruse T."/>
            <person name="de Vos W.M."/>
            <person name="Smidt H."/>
            <person name="Woyke T."/>
        </authorList>
    </citation>
    <scope>NUCLEOTIDE SEQUENCE [LARGE SCALE GENOMIC DNA]</scope>
    <source>
        <strain evidence="2">ATCC 51507 / DSM 9161 / JW/IU-DC1</strain>
    </source>
</reference>
<reference evidence="1 2" key="2">
    <citation type="journal article" date="2015" name="J. Bacteriol.">
        <title>Genomic, proteomic, and biochemical analysis of the organohalide respiratory pathway in Desulfitobacterium dehalogenans.</title>
        <authorList>
            <person name="Kruse T."/>
            <person name="van de Pas B.A."/>
            <person name="Atteia A."/>
            <person name="Krab K."/>
            <person name="Hagen W.R."/>
            <person name="Goodwin L."/>
            <person name="Chain P."/>
            <person name="Boeren S."/>
            <person name="Maphosa F."/>
            <person name="Schraa G."/>
            <person name="de Vos W.M."/>
            <person name="van der Oost J."/>
            <person name="Smidt H."/>
            <person name="Stams A.J."/>
        </authorList>
    </citation>
    <scope>NUCLEOTIDE SEQUENCE [LARGE SCALE GENOMIC DNA]</scope>
    <source>
        <strain evidence="2">ATCC 51507 / DSM 9161 / JW/IU-DC1</strain>
    </source>
</reference>
<keyword evidence="2" id="KW-1185">Reference proteome</keyword>
<dbReference type="EMBL" id="CP003348">
    <property type="protein sequence ID" value="AFM01824.1"/>
    <property type="molecule type" value="Genomic_DNA"/>
</dbReference>
<evidence type="ECO:0000313" key="1">
    <source>
        <dbReference type="EMBL" id="AFM01824.1"/>
    </source>
</evidence>
<dbReference type="AlphaFoldDB" id="I4ACY9"/>
<accession>I4ACY9</accession>
<proteinExistence type="predicted"/>
<gene>
    <name evidence="1" type="ordered locus">Desde_3543</name>
</gene>
<dbReference type="HOGENOM" id="CLU_3288438_0_0_9"/>